<dbReference type="EMBL" id="LMAR01000085">
    <property type="protein sequence ID" value="KQK27939.1"/>
    <property type="molecule type" value="Genomic_DNA"/>
</dbReference>
<organism evidence="1 2">
    <name type="scientific">Bosea thiooxidans</name>
    <dbReference type="NCBI Taxonomy" id="53254"/>
    <lineage>
        <taxon>Bacteria</taxon>
        <taxon>Pseudomonadati</taxon>
        <taxon>Pseudomonadota</taxon>
        <taxon>Alphaproteobacteria</taxon>
        <taxon>Hyphomicrobiales</taxon>
        <taxon>Boseaceae</taxon>
        <taxon>Bosea</taxon>
    </lineage>
</organism>
<comment type="caution">
    <text evidence="1">The sequence shown here is derived from an EMBL/GenBank/DDBJ whole genome shotgun (WGS) entry which is preliminary data.</text>
</comment>
<keyword evidence="2" id="KW-1185">Reference proteome</keyword>
<evidence type="ECO:0000313" key="2">
    <source>
        <dbReference type="Proteomes" id="UP000051562"/>
    </source>
</evidence>
<proteinExistence type="predicted"/>
<sequence length="80" mass="8771">MQIPFARFTSRAQDTWLDEISRPDPICEPQQPHHDLSLGCAEGVALDDFGGDDPEFRPSQVEISEIAWGGQTGRGAAKNC</sequence>
<evidence type="ECO:0000313" key="1">
    <source>
        <dbReference type="EMBL" id="KQK27939.1"/>
    </source>
</evidence>
<dbReference type="Proteomes" id="UP000051562">
    <property type="component" value="Unassembled WGS sequence"/>
</dbReference>
<accession>A0A0Q3KDS1</accession>
<dbReference type="AlphaFoldDB" id="A0A0Q3KDS1"/>
<protein>
    <submittedName>
        <fullName evidence="1">Uncharacterized protein</fullName>
    </submittedName>
</protein>
<gene>
    <name evidence="1" type="ORF">ARD30_24065</name>
</gene>
<reference evidence="1 2" key="1">
    <citation type="submission" date="2015-10" db="EMBL/GenBank/DDBJ databases">
        <title>Draft genome of Bosea thiooxidans.</title>
        <authorList>
            <person name="Wang X."/>
        </authorList>
    </citation>
    <scope>NUCLEOTIDE SEQUENCE [LARGE SCALE GENOMIC DNA]</scope>
    <source>
        <strain evidence="1 2">CGMCC 9174</strain>
    </source>
</reference>
<name>A0A0Q3KDS1_9HYPH</name>